<dbReference type="EMBL" id="WBOF01000014">
    <property type="protein sequence ID" value="MQS18096.1"/>
    <property type="molecule type" value="Genomic_DNA"/>
</dbReference>
<accession>A0A6N7L248</accession>
<proteinExistence type="predicted"/>
<comment type="caution">
    <text evidence="1">The sequence shown here is derived from an EMBL/GenBank/DDBJ whole genome shotgun (WGS) entry which is preliminary data.</text>
</comment>
<dbReference type="AlphaFoldDB" id="A0A6N7L248"/>
<keyword evidence="2" id="KW-1185">Reference proteome</keyword>
<dbReference type="InterPro" id="IPR046270">
    <property type="entry name" value="DUF6303"/>
</dbReference>
<evidence type="ECO:0000313" key="2">
    <source>
        <dbReference type="Proteomes" id="UP000450000"/>
    </source>
</evidence>
<sequence length="104" mass="11606">MSNQQTQTADAYRAQLVSNQPDAPGWRLFVVLPGLVSDWPEATWSTSNPPTVHQRATALDGMGYRHATPDGAPEWDWCETQPWEDDPRAPVKLTAVAHVRPLED</sequence>
<protein>
    <submittedName>
        <fullName evidence="1">Uncharacterized protein</fullName>
    </submittedName>
</protein>
<gene>
    <name evidence="1" type="ORF">F7Q99_39395</name>
</gene>
<dbReference type="RefSeq" id="WP_153472213.1">
    <property type="nucleotide sequence ID" value="NZ_WBOF01000014.1"/>
</dbReference>
<dbReference type="OrthoDB" id="4247158at2"/>
<reference evidence="1 2" key="1">
    <citation type="submission" date="2019-09" db="EMBL/GenBank/DDBJ databases">
        <title>Genome Sequences of Streptomyces kaniharaensis ATCC 21070.</title>
        <authorList>
            <person name="Zhu W."/>
            <person name="De Crecy-Lagard V."/>
            <person name="Richards N.G."/>
        </authorList>
    </citation>
    <scope>NUCLEOTIDE SEQUENCE [LARGE SCALE GENOMIC DNA]</scope>
    <source>
        <strain evidence="1 2">SF-557</strain>
    </source>
</reference>
<name>A0A6N7L248_9ACTN</name>
<dbReference type="Proteomes" id="UP000450000">
    <property type="component" value="Unassembled WGS sequence"/>
</dbReference>
<evidence type="ECO:0000313" key="1">
    <source>
        <dbReference type="EMBL" id="MQS18096.1"/>
    </source>
</evidence>
<organism evidence="1 2">
    <name type="scientific">Streptomyces kaniharaensis</name>
    <dbReference type="NCBI Taxonomy" id="212423"/>
    <lineage>
        <taxon>Bacteria</taxon>
        <taxon>Bacillati</taxon>
        <taxon>Actinomycetota</taxon>
        <taxon>Actinomycetes</taxon>
        <taxon>Kitasatosporales</taxon>
        <taxon>Streptomycetaceae</taxon>
        <taxon>Streptomyces</taxon>
    </lineage>
</organism>
<dbReference type="Pfam" id="PF19820">
    <property type="entry name" value="DUF6303"/>
    <property type="match status" value="1"/>
</dbReference>